<comment type="caution">
    <text evidence="2">The sequence shown here is derived from an EMBL/GenBank/DDBJ whole genome shotgun (WGS) entry which is preliminary data.</text>
</comment>
<keyword evidence="1" id="KW-1133">Transmembrane helix</keyword>
<dbReference type="Proteomes" id="UP001456524">
    <property type="component" value="Unassembled WGS sequence"/>
</dbReference>
<evidence type="ECO:0000256" key="1">
    <source>
        <dbReference type="SAM" id="Phobius"/>
    </source>
</evidence>
<sequence length="158" mass="17751">MSPAVGMAFADPGDVHPPHPLHSDCSFVPRRSWLLWLFGVLCLTFFSLANSTLSFHFVSSAWLSLVDRPPNQRRPRTCPGPVSPTVPRAETHARQQGHAASNQRESPIQLFLYLVRLSAQTTMTPRPERGGAIGDDGVLLRRLRFVVHYRRCARSRLI</sequence>
<feature type="transmembrane region" description="Helical" evidence="1">
    <location>
        <begin position="33"/>
        <end position="66"/>
    </location>
</feature>
<proteinExistence type="predicted"/>
<reference evidence="2 3" key="1">
    <citation type="journal article" date="2022" name="G3 (Bethesda)">
        <title>Enemy or ally: a genomic approach to elucidate the lifestyle of Phyllosticta citrichinaensis.</title>
        <authorList>
            <person name="Buijs V.A."/>
            <person name="Groenewald J.Z."/>
            <person name="Haridas S."/>
            <person name="LaButti K.M."/>
            <person name="Lipzen A."/>
            <person name="Martin F.M."/>
            <person name="Barry K."/>
            <person name="Grigoriev I.V."/>
            <person name="Crous P.W."/>
            <person name="Seidl M.F."/>
        </authorList>
    </citation>
    <scope>NUCLEOTIDE SEQUENCE [LARGE SCALE GENOMIC DNA]</scope>
    <source>
        <strain evidence="2 3">CBS 129764</strain>
    </source>
</reference>
<protein>
    <submittedName>
        <fullName evidence="2">Uncharacterized protein</fullName>
    </submittedName>
</protein>
<evidence type="ECO:0000313" key="3">
    <source>
        <dbReference type="Proteomes" id="UP001456524"/>
    </source>
</evidence>
<gene>
    <name evidence="2" type="ORF">IWX90DRAFT_262459</name>
</gene>
<dbReference type="EMBL" id="JBBWUH010000006">
    <property type="protein sequence ID" value="KAK8164539.1"/>
    <property type="molecule type" value="Genomic_DNA"/>
</dbReference>
<organism evidence="2 3">
    <name type="scientific">Phyllosticta citrichinensis</name>
    <dbReference type="NCBI Taxonomy" id="1130410"/>
    <lineage>
        <taxon>Eukaryota</taxon>
        <taxon>Fungi</taxon>
        <taxon>Dikarya</taxon>
        <taxon>Ascomycota</taxon>
        <taxon>Pezizomycotina</taxon>
        <taxon>Dothideomycetes</taxon>
        <taxon>Dothideomycetes incertae sedis</taxon>
        <taxon>Botryosphaeriales</taxon>
        <taxon>Phyllostictaceae</taxon>
        <taxon>Phyllosticta</taxon>
    </lineage>
</organism>
<accession>A0ABR1XSC9</accession>
<evidence type="ECO:0000313" key="2">
    <source>
        <dbReference type="EMBL" id="KAK8164539.1"/>
    </source>
</evidence>
<name>A0ABR1XSC9_9PEZI</name>
<keyword evidence="1" id="KW-0812">Transmembrane</keyword>
<keyword evidence="1" id="KW-0472">Membrane</keyword>
<keyword evidence="3" id="KW-1185">Reference proteome</keyword>